<dbReference type="EMBL" id="DXFG01000277">
    <property type="protein sequence ID" value="HIX38633.1"/>
    <property type="molecule type" value="Genomic_DNA"/>
</dbReference>
<evidence type="ECO:0000256" key="1">
    <source>
        <dbReference type="SAM" id="MobiDB-lite"/>
    </source>
</evidence>
<reference evidence="2" key="1">
    <citation type="journal article" date="2021" name="PeerJ">
        <title>Extensive microbial diversity within the chicken gut microbiome revealed by metagenomics and culture.</title>
        <authorList>
            <person name="Gilroy R."/>
            <person name="Ravi A."/>
            <person name="Getino M."/>
            <person name="Pursley I."/>
            <person name="Horton D.L."/>
            <person name="Alikhan N.F."/>
            <person name="Baker D."/>
            <person name="Gharbi K."/>
            <person name="Hall N."/>
            <person name="Watson M."/>
            <person name="Adriaenssens E.M."/>
            <person name="Foster-Nyarko E."/>
            <person name="Jarju S."/>
            <person name="Secka A."/>
            <person name="Antonio M."/>
            <person name="Oren A."/>
            <person name="Chaudhuri R.R."/>
            <person name="La Ragione R."/>
            <person name="Hildebrand F."/>
            <person name="Pallen M.J."/>
        </authorList>
    </citation>
    <scope>NUCLEOTIDE SEQUENCE</scope>
    <source>
        <strain evidence="2">ChiHjej12B11-1927</strain>
    </source>
</reference>
<proteinExistence type="predicted"/>
<name>A0A9D1VP48_9FIRM</name>
<evidence type="ECO:0000313" key="3">
    <source>
        <dbReference type="Proteomes" id="UP000824230"/>
    </source>
</evidence>
<feature type="compositionally biased region" description="Basic and acidic residues" evidence="1">
    <location>
        <begin position="1"/>
        <end position="15"/>
    </location>
</feature>
<evidence type="ECO:0000313" key="2">
    <source>
        <dbReference type="EMBL" id="HIX38633.1"/>
    </source>
</evidence>
<feature type="region of interest" description="Disordered" evidence="1">
    <location>
        <begin position="1"/>
        <end position="28"/>
    </location>
</feature>
<comment type="caution">
    <text evidence="2">The sequence shown here is derived from an EMBL/GenBank/DDBJ whole genome shotgun (WGS) entry which is preliminary data.</text>
</comment>
<organism evidence="2 3">
    <name type="scientific">Candidatus Blautia pullistercoris</name>
    <dbReference type="NCBI Taxonomy" id="2838499"/>
    <lineage>
        <taxon>Bacteria</taxon>
        <taxon>Bacillati</taxon>
        <taxon>Bacillota</taxon>
        <taxon>Clostridia</taxon>
        <taxon>Lachnospirales</taxon>
        <taxon>Lachnospiraceae</taxon>
        <taxon>Blautia</taxon>
    </lineage>
</organism>
<protein>
    <submittedName>
        <fullName evidence="2">Uncharacterized protein</fullName>
    </submittedName>
</protein>
<accession>A0A9D1VP48</accession>
<sequence>MDNRSNGSDKQKKVQENASWTKDPSLAGMDPAKLAMLNSFAQQGSGKSPQELLPLLMAAASQSRAKGTRFSREEMDAIIQVLKAGKSPEETARMDKIIQMMKMFS</sequence>
<gene>
    <name evidence="2" type="ORF">H9738_12325</name>
</gene>
<dbReference type="Proteomes" id="UP000824230">
    <property type="component" value="Unassembled WGS sequence"/>
</dbReference>
<reference evidence="2" key="2">
    <citation type="submission" date="2021-04" db="EMBL/GenBank/DDBJ databases">
        <authorList>
            <person name="Gilroy R."/>
        </authorList>
    </citation>
    <scope>NUCLEOTIDE SEQUENCE</scope>
    <source>
        <strain evidence="2">ChiHjej12B11-1927</strain>
    </source>
</reference>
<dbReference type="AlphaFoldDB" id="A0A9D1VP48"/>